<evidence type="ECO:0000256" key="5">
    <source>
        <dbReference type="ARBA" id="ARBA00022734"/>
    </source>
</evidence>
<keyword evidence="5" id="KW-0430">Lectin</keyword>
<dbReference type="InterPro" id="IPR051941">
    <property type="entry name" value="BG_Antigen-Binding_Lectin"/>
</dbReference>
<comment type="caution">
    <text evidence="9">The sequence shown here is derived from an EMBL/GenBank/DDBJ whole genome shotgun (WGS) entry which is preliminary data.</text>
</comment>
<dbReference type="InterPro" id="IPR014867">
    <property type="entry name" value="Spore_coat_CotH_CotH2/3/7"/>
</dbReference>
<keyword evidence="6" id="KW-0106">Calcium</keyword>
<dbReference type="Pfam" id="PF00932">
    <property type="entry name" value="LTD"/>
    <property type="match status" value="1"/>
</dbReference>
<dbReference type="PANTHER" id="PTHR45713:SF6">
    <property type="entry name" value="F5_8 TYPE C DOMAIN-CONTAINING PROTEIN"/>
    <property type="match status" value="1"/>
</dbReference>
<dbReference type="EMBL" id="JAUJEA010000004">
    <property type="protein sequence ID" value="MDN5202235.1"/>
    <property type="molecule type" value="Genomic_DNA"/>
</dbReference>
<dbReference type="Pfam" id="PF22633">
    <property type="entry name" value="F5_F8_type_C_2"/>
    <property type="match status" value="1"/>
</dbReference>
<dbReference type="GO" id="GO:0016301">
    <property type="term" value="F:kinase activity"/>
    <property type="evidence" value="ECO:0007669"/>
    <property type="project" value="UniProtKB-KW"/>
</dbReference>
<keyword evidence="9" id="KW-0418">Kinase</keyword>
<dbReference type="InterPro" id="IPR001322">
    <property type="entry name" value="Lamin_tail_dom"/>
</dbReference>
<organism evidence="9 10">
    <name type="scientific">Splendidivirga corallicola</name>
    <dbReference type="NCBI Taxonomy" id="3051826"/>
    <lineage>
        <taxon>Bacteria</taxon>
        <taxon>Pseudomonadati</taxon>
        <taxon>Bacteroidota</taxon>
        <taxon>Cytophagia</taxon>
        <taxon>Cytophagales</taxon>
        <taxon>Splendidivirgaceae</taxon>
        <taxon>Splendidivirga</taxon>
    </lineage>
</organism>
<dbReference type="Pfam" id="PF18962">
    <property type="entry name" value="Por_Secre_tail"/>
    <property type="match status" value="1"/>
</dbReference>
<comment type="similarity">
    <text evidence="2">Belongs to the fucolectin family.</text>
</comment>
<evidence type="ECO:0000256" key="6">
    <source>
        <dbReference type="ARBA" id="ARBA00022837"/>
    </source>
</evidence>
<dbReference type="SUPFAM" id="SSF74853">
    <property type="entry name" value="Lamin A/C globular tail domain"/>
    <property type="match status" value="1"/>
</dbReference>
<dbReference type="Pfam" id="PF08757">
    <property type="entry name" value="CotH"/>
    <property type="match status" value="1"/>
</dbReference>
<evidence type="ECO:0000313" key="9">
    <source>
        <dbReference type="EMBL" id="MDN5202235.1"/>
    </source>
</evidence>
<dbReference type="InterPro" id="IPR036415">
    <property type="entry name" value="Lamin_tail_dom_sf"/>
</dbReference>
<accession>A0ABT8KNE3</accession>
<keyword evidence="9" id="KW-0808">Transferase</keyword>
<dbReference type="PROSITE" id="PS51841">
    <property type="entry name" value="LTD"/>
    <property type="match status" value="1"/>
</dbReference>
<dbReference type="SMART" id="SM00607">
    <property type="entry name" value="FTP"/>
    <property type="match status" value="1"/>
</dbReference>
<evidence type="ECO:0000313" key="10">
    <source>
        <dbReference type="Proteomes" id="UP001172082"/>
    </source>
</evidence>
<protein>
    <submittedName>
        <fullName evidence="9">CotH kinase family protein</fullName>
    </submittedName>
</protein>
<evidence type="ECO:0000256" key="2">
    <source>
        <dbReference type="ARBA" id="ARBA00010147"/>
    </source>
</evidence>
<evidence type="ECO:0000256" key="1">
    <source>
        <dbReference type="ARBA" id="ARBA00002219"/>
    </source>
</evidence>
<dbReference type="InterPro" id="IPR026444">
    <property type="entry name" value="Secre_tail"/>
</dbReference>
<dbReference type="InterPro" id="IPR008979">
    <property type="entry name" value="Galactose-bd-like_sf"/>
</dbReference>
<proteinExistence type="inferred from homology"/>
<comment type="subunit">
    <text evidence="3">Homotrimer.</text>
</comment>
<dbReference type="SUPFAM" id="SSF49785">
    <property type="entry name" value="Galactose-binding domain-like"/>
    <property type="match status" value="1"/>
</dbReference>
<keyword evidence="10" id="KW-1185">Reference proteome</keyword>
<feature type="domain" description="LTD" evidence="8">
    <location>
        <begin position="1"/>
        <end position="129"/>
    </location>
</feature>
<dbReference type="Proteomes" id="UP001172082">
    <property type="component" value="Unassembled WGS sequence"/>
</dbReference>
<dbReference type="Gene3D" id="2.60.120.260">
    <property type="entry name" value="Galactose-binding domain-like"/>
    <property type="match status" value="3"/>
</dbReference>
<gene>
    <name evidence="9" type="ORF">QQ008_12695</name>
</gene>
<dbReference type="PANTHER" id="PTHR45713">
    <property type="entry name" value="FTP DOMAIN-CONTAINING PROTEIN"/>
    <property type="match status" value="1"/>
</dbReference>
<keyword evidence="7" id="KW-1015">Disulfide bond</keyword>
<dbReference type="Gene3D" id="2.60.40.1260">
    <property type="entry name" value="Lamin Tail domain"/>
    <property type="match status" value="1"/>
</dbReference>
<dbReference type="InterPro" id="IPR059177">
    <property type="entry name" value="GH29D-like_dom"/>
</dbReference>
<reference evidence="9" key="1">
    <citation type="submission" date="2023-06" db="EMBL/GenBank/DDBJ databases">
        <title>Genomic of Parafulvivirga corallium.</title>
        <authorList>
            <person name="Wang G."/>
        </authorList>
    </citation>
    <scope>NUCLEOTIDE SEQUENCE</scope>
    <source>
        <strain evidence="9">BMA10</strain>
    </source>
</reference>
<evidence type="ECO:0000256" key="4">
    <source>
        <dbReference type="ARBA" id="ARBA00022723"/>
    </source>
</evidence>
<keyword evidence="4" id="KW-0479">Metal-binding</keyword>
<dbReference type="NCBIfam" id="TIGR04183">
    <property type="entry name" value="Por_Secre_tail"/>
    <property type="match status" value="1"/>
</dbReference>
<comment type="function">
    <text evidence="1">Acts as a defensive agent. Recognizes blood group fucosylated oligosaccharides including A, B, H and Lewis B-type antigens. Does not recognize Lewis A antigen and has low affinity for monovalent haptens.</text>
</comment>
<evidence type="ECO:0000256" key="3">
    <source>
        <dbReference type="ARBA" id="ARBA00011233"/>
    </source>
</evidence>
<evidence type="ECO:0000256" key="7">
    <source>
        <dbReference type="ARBA" id="ARBA00023157"/>
    </source>
</evidence>
<dbReference type="InterPro" id="IPR006585">
    <property type="entry name" value="FTP1"/>
</dbReference>
<name>A0ABT8KNE3_9BACT</name>
<sequence length="1356" mass="151277">MVGDLFAQSLGSSLMINEVSVSNNSVIKDDHGEFSDWIEIYNPTPNAISLDGWYLTDDATVLNKWQFPSRILHGGQFLVVFATGKNQIDSVGTLHTNFKLKKEGEYLALVKNDGFTIVHQFEPGYGVQRDDVSFGIVQKATPTTLVDSNVSGKLLVPDVLDDNEIKVTWTGVPANEPFNDSNWLDVMADVGYDTRNSSSQNQNIALRKPTIQSSNFGGFPSQLGTDALLNNFTHTATGDLSPWWEVDLRKTFIIDSVVIHNRIDCCQERLNNLVVKIFDAVGNTVYESDTLNPIEDGGPAVNPGPFLTLDLSSEPLGGISGHKIQISKQPASGTAEYLTLAEVEVFGFENYAEIFSSDVQAQMKGVNASSYLRLPFMVDNPQEFNSLLLNIRYDDGFVAYLNGIEIARANVPDDLSYNSHANDEHLAENLEMFQVPVSLLQTGKNVLAIHALNHSIDDDHFLISPKLVAYEIESVGTGYFLEPTPGHINNSSVDGFVDDPIVDKIRGFYDSPFNLKISNSTPGATLVYTIDGSEPSLTNGTKILPPDPNTSPPTVDIPINSTTVIRIAGFKSAYEMSGIVTHTYIFLNQVVSSPVMDKTITQDPKYASKIYEGLTDLPSISLVVPPNTINDTDPVAASIEWMQQDNVEKFQENAGVRYFGGAFTNFDKKNFRFYFKRKYGNPKLKYPLFKGFDRGIKTVEVFDQLELRAGSHDMVQRGFYMSNRFTDDTMLDMGNLNPHGRFVHLYINGVYWGQYHLRERWNADMHAQYLGGSKEDYEAINGNWNQGGWAVPGIPYDGDGSVWEHVKSLRNDYKEIKAYLDVPHYIDYMLMFMFGNSEDEYRCVGPVNAGSGFKWFLNDADGFLRDAGNRTDMAQPGRRSADGPGSIFSMLLKEGHPEYKKLLGDRIHEHFFNNGALTPNNNRKRLLERCDEVERSIIAESARWGYRTPESWENAKNDYINDVLPFRTATVIQHFRNAGFYPNIDAPRFKINNLSNHGGVIRSGDELSMIADKGTIFYTTDGTDPYNVPETASTTSDTIINESAQKTVLIPSATLPVGWNSSVDFDVTTWKEGSGNPGYEQGSGYENLIGIDVSEMYNQYTSCLIRIPFSLTSSQLEKIESLFLLMRYDDGFVAYINGQEIQRINAEGIPDWNTNASISNEAGDFRQFNVSKYINVLQEGKNILAIHGLNVAANSSDFIISCELISDESVIENTISPSAIEFSTPLLISEDVEIQARTIFEGEWSALSKAIFTIDSSVITGIDTAHNKKSIDLIANYPNPFQGSCIIEFRINENVLVTLEVYNAFGVKVWEKGTFATNQNVNSIVIQPQNWNSGLYIFKLRSQSGHIVRGKFIYLN</sequence>
<evidence type="ECO:0000259" key="8">
    <source>
        <dbReference type="PROSITE" id="PS51841"/>
    </source>
</evidence>
<dbReference type="Pfam" id="PF13290">
    <property type="entry name" value="CHB_HEX_C_1"/>
    <property type="match status" value="1"/>
</dbReference>